<dbReference type="Proteomes" id="UP000070371">
    <property type="component" value="Chromosome"/>
</dbReference>
<dbReference type="InterPro" id="IPR011009">
    <property type="entry name" value="Kinase-like_dom_sf"/>
</dbReference>
<evidence type="ECO:0000256" key="5">
    <source>
        <dbReference type="PROSITE-ProRule" id="PRU10141"/>
    </source>
</evidence>
<feature type="binding site" evidence="5">
    <location>
        <position position="49"/>
    </location>
    <ligand>
        <name>ATP</name>
        <dbReference type="ChEBI" id="CHEBI:30616"/>
    </ligand>
</feature>
<dbReference type="RefSeq" id="WP_039002376.1">
    <property type="nucleotide sequence ID" value="NZ_CP014327.1"/>
</dbReference>
<dbReference type="PROSITE" id="PS00109">
    <property type="entry name" value="PROTEIN_KINASE_TYR"/>
    <property type="match status" value="1"/>
</dbReference>
<dbReference type="STRING" id="1579316.RC74_04870"/>
<dbReference type="InterPro" id="IPR000719">
    <property type="entry name" value="Prot_kinase_dom"/>
</dbReference>
<dbReference type="GO" id="GO:0004674">
    <property type="term" value="F:protein serine/threonine kinase activity"/>
    <property type="evidence" value="ECO:0007669"/>
    <property type="project" value="UniProtKB-KW"/>
</dbReference>
<dbReference type="Pfam" id="PF00069">
    <property type="entry name" value="Pkinase"/>
    <property type="match status" value="1"/>
</dbReference>
<keyword evidence="2 5" id="KW-0547">Nucleotide-binding</keyword>
<feature type="compositionally biased region" description="Low complexity" evidence="6">
    <location>
        <begin position="302"/>
        <end position="311"/>
    </location>
</feature>
<keyword evidence="1" id="KW-0808">Transferase</keyword>
<dbReference type="PROSITE" id="PS00107">
    <property type="entry name" value="PROTEIN_KINASE_ATP"/>
    <property type="match status" value="1"/>
</dbReference>
<dbReference type="PANTHER" id="PTHR24348:SF22">
    <property type="entry name" value="NON-SPECIFIC SERINE_THREONINE PROTEIN KINASE"/>
    <property type="match status" value="1"/>
</dbReference>
<protein>
    <submittedName>
        <fullName evidence="8">Serine/threonine protein kinase</fullName>
    </submittedName>
</protein>
<dbReference type="SUPFAM" id="SSF56112">
    <property type="entry name" value="Protein kinase-like (PK-like)"/>
    <property type="match status" value="1"/>
</dbReference>
<evidence type="ECO:0000256" key="3">
    <source>
        <dbReference type="ARBA" id="ARBA00022777"/>
    </source>
</evidence>
<organism evidence="8 9">
    <name type="scientific">Falsihalocynthiibacter arcticus</name>
    <dbReference type="NCBI Taxonomy" id="1579316"/>
    <lineage>
        <taxon>Bacteria</taxon>
        <taxon>Pseudomonadati</taxon>
        <taxon>Pseudomonadota</taxon>
        <taxon>Alphaproteobacteria</taxon>
        <taxon>Rhodobacterales</taxon>
        <taxon>Roseobacteraceae</taxon>
        <taxon>Falsihalocynthiibacter</taxon>
    </lineage>
</organism>
<keyword evidence="9" id="KW-1185">Reference proteome</keyword>
<dbReference type="InterPro" id="IPR045269">
    <property type="entry name" value="Atg1-like"/>
</dbReference>
<dbReference type="KEGG" id="hat:RC74_04870"/>
<dbReference type="EMBL" id="CP014327">
    <property type="protein sequence ID" value="AML50703.1"/>
    <property type="molecule type" value="Genomic_DNA"/>
</dbReference>
<dbReference type="GO" id="GO:0005524">
    <property type="term" value="F:ATP binding"/>
    <property type="evidence" value="ECO:0007669"/>
    <property type="project" value="UniProtKB-UniRule"/>
</dbReference>
<accession>A0A126UXA8</accession>
<name>A0A126UXA8_9RHOB</name>
<keyword evidence="4 5" id="KW-0067">ATP-binding</keyword>
<evidence type="ECO:0000256" key="4">
    <source>
        <dbReference type="ARBA" id="ARBA00022840"/>
    </source>
</evidence>
<gene>
    <name evidence="8" type="ORF">RC74_04870</name>
</gene>
<keyword evidence="3 8" id="KW-0418">Kinase</keyword>
<evidence type="ECO:0000256" key="2">
    <source>
        <dbReference type="ARBA" id="ARBA00022741"/>
    </source>
</evidence>
<dbReference type="GO" id="GO:0005829">
    <property type="term" value="C:cytosol"/>
    <property type="evidence" value="ECO:0007669"/>
    <property type="project" value="TreeGrafter"/>
</dbReference>
<dbReference type="CDD" id="cd14014">
    <property type="entry name" value="STKc_PknB_like"/>
    <property type="match status" value="1"/>
</dbReference>
<evidence type="ECO:0000259" key="7">
    <source>
        <dbReference type="PROSITE" id="PS50011"/>
    </source>
</evidence>
<evidence type="ECO:0000313" key="9">
    <source>
        <dbReference type="Proteomes" id="UP000070371"/>
    </source>
</evidence>
<dbReference type="InterPro" id="IPR017441">
    <property type="entry name" value="Protein_kinase_ATP_BS"/>
</dbReference>
<proteinExistence type="predicted"/>
<dbReference type="AlphaFoldDB" id="A0A126UXA8"/>
<evidence type="ECO:0000313" key="8">
    <source>
        <dbReference type="EMBL" id="AML50703.1"/>
    </source>
</evidence>
<dbReference type="PANTHER" id="PTHR24348">
    <property type="entry name" value="SERINE/THREONINE-PROTEIN KINASE UNC-51-RELATED"/>
    <property type="match status" value="1"/>
</dbReference>
<feature type="domain" description="Protein kinase" evidence="7">
    <location>
        <begin position="20"/>
        <end position="272"/>
    </location>
</feature>
<dbReference type="GO" id="GO:0005776">
    <property type="term" value="C:autophagosome"/>
    <property type="evidence" value="ECO:0007669"/>
    <property type="project" value="TreeGrafter"/>
</dbReference>
<sequence>MNSNSNRGIFQIGDVLNNTYRIEKVLGRGGTSEVYLATSVISGRVMALKALRPEYSLDEDFRALMTREEDMREIRHDAIVRYYDNQQTDSGLIYLVMDYVEGPGLDRKIKDGGMPADELLILCKRVTEGLVAAHKKNIVHRDLSPDNIILRDGNPHDAVIIDFGIAKDTNPGAETVVGNEFAGKYAYAAPEQLSGQTDARADIYSLGALLLATYRGKAPDIGNNPMEVIKRKSEVLDTSGVPEPLKSLLDAMTRPDREFRLQSAQAVLDRLQNPQDSTSEIPTDLEDMDRTVIAPLSKAKPKTTPSASPKTTENKSTRQDPQPPKKSRSLLIPTLAVLLVLAGGAGGYFSGLFGGLVTTSYPVADPFTFVASRSENGTAQAVGNVPSEDIQLELTQLITKLGGSAELTLASGEIAETWGKDVLQLVNNVSGLPEWRVLLNANQVRITGLTNDASEQQRLNDLFAGNGIPAGLTGTANIELGPRILPVAALLPALNGYADCGELQVINPPAIGYSNADVISVTGRVASDTTQGNLAETLAAIIGERSLDLDFEVLNPTLCSISGALPMVPTGGVGVTFGLGPDNTPNPTGTFFVGDNPIIDITLPADLTDGYLFVSALDVSGSVFHLLPNVLIKDNSIASLRDGRSGPIDIRVAYSLDDAADGSKLAFNVDATSLGKTQIIAIYSDTQIFDGIRPTTESAGGYAAALKARSGTIRSLDSRILTTAERP</sequence>
<dbReference type="InterPro" id="IPR008266">
    <property type="entry name" value="Tyr_kinase_AS"/>
</dbReference>
<feature type="region of interest" description="Disordered" evidence="6">
    <location>
        <begin position="268"/>
        <end position="327"/>
    </location>
</feature>
<evidence type="ECO:0000256" key="1">
    <source>
        <dbReference type="ARBA" id="ARBA00022679"/>
    </source>
</evidence>
<reference evidence="8 9" key="1">
    <citation type="submission" date="2016-02" db="EMBL/GenBank/DDBJ databases">
        <title>Complete genome sequence of Halocynthiibacter arcticus PAMC 20958t from arctic marine sediment.</title>
        <authorList>
            <person name="Lee Y.M."/>
            <person name="Baek K."/>
            <person name="Lee H.K."/>
            <person name="Shin S.C."/>
        </authorList>
    </citation>
    <scope>NUCLEOTIDE SEQUENCE [LARGE SCALE GENOMIC DNA]</scope>
    <source>
        <strain evidence="8">PAMC 20958</strain>
    </source>
</reference>
<feature type="compositionally biased region" description="Polar residues" evidence="6">
    <location>
        <begin position="272"/>
        <end position="281"/>
    </location>
</feature>
<evidence type="ECO:0000256" key="6">
    <source>
        <dbReference type="SAM" id="MobiDB-lite"/>
    </source>
</evidence>
<dbReference type="Gene3D" id="1.10.510.10">
    <property type="entry name" value="Transferase(Phosphotransferase) domain 1"/>
    <property type="match status" value="1"/>
</dbReference>
<dbReference type="Gene3D" id="3.30.200.20">
    <property type="entry name" value="Phosphorylase Kinase, domain 1"/>
    <property type="match status" value="1"/>
</dbReference>
<dbReference type="PROSITE" id="PS50011">
    <property type="entry name" value="PROTEIN_KINASE_DOM"/>
    <property type="match status" value="1"/>
</dbReference>
<dbReference type="GO" id="GO:0034045">
    <property type="term" value="C:phagophore assembly site membrane"/>
    <property type="evidence" value="ECO:0007669"/>
    <property type="project" value="TreeGrafter"/>
</dbReference>
<dbReference type="OrthoDB" id="9801841at2"/>
<keyword evidence="8" id="KW-0723">Serine/threonine-protein kinase</keyword>
<dbReference type="GO" id="GO:0042594">
    <property type="term" value="P:response to starvation"/>
    <property type="evidence" value="ECO:0007669"/>
    <property type="project" value="TreeGrafter"/>
</dbReference>